<dbReference type="RefSeq" id="WP_020876720.1">
    <property type="nucleotide sequence ID" value="NZ_ATHJ01000079.1"/>
</dbReference>
<evidence type="ECO:0000313" key="4">
    <source>
        <dbReference type="EMBL" id="EPR41067.1"/>
    </source>
</evidence>
<dbReference type="STRING" id="897.B2D07_18345"/>
<name>S7TVG4_DESML</name>
<dbReference type="SMART" id="SM00116">
    <property type="entry name" value="CBS"/>
    <property type="match status" value="2"/>
</dbReference>
<feature type="domain" description="CBS" evidence="3">
    <location>
        <begin position="75"/>
        <end position="130"/>
    </location>
</feature>
<evidence type="ECO:0000259" key="3">
    <source>
        <dbReference type="PROSITE" id="PS51371"/>
    </source>
</evidence>
<keyword evidence="5" id="KW-1185">Reference proteome</keyword>
<dbReference type="Proteomes" id="UP000014977">
    <property type="component" value="Unassembled WGS sequence"/>
</dbReference>
<dbReference type="PANTHER" id="PTHR43080:SF2">
    <property type="entry name" value="CBS DOMAIN-CONTAINING PROTEIN"/>
    <property type="match status" value="1"/>
</dbReference>
<organism evidence="4 5">
    <name type="scientific">Desulfococcus multivorans DSM 2059</name>
    <dbReference type="NCBI Taxonomy" id="1121405"/>
    <lineage>
        <taxon>Bacteria</taxon>
        <taxon>Pseudomonadati</taxon>
        <taxon>Thermodesulfobacteriota</taxon>
        <taxon>Desulfobacteria</taxon>
        <taxon>Desulfobacterales</taxon>
        <taxon>Desulfococcaceae</taxon>
        <taxon>Desulfococcus</taxon>
    </lineage>
</organism>
<gene>
    <name evidence="4" type="ORF">dsmv_2289</name>
</gene>
<dbReference type="InterPro" id="IPR051257">
    <property type="entry name" value="Diverse_CBS-Domain"/>
</dbReference>
<keyword evidence="1 2" id="KW-0129">CBS domain</keyword>
<comment type="caution">
    <text evidence="4">The sequence shown here is derived from an EMBL/GenBank/DDBJ whole genome shotgun (WGS) entry which is preliminary data.</text>
</comment>
<reference evidence="4 5" key="1">
    <citation type="journal article" date="2013" name="Genome Announc.">
        <title>Draft genome sequences for three mercury-methylating, sulfate-reducing bacteria.</title>
        <authorList>
            <person name="Brown S.D."/>
            <person name="Hurt R.A.Jr."/>
            <person name="Gilmour C.C."/>
            <person name="Elias D.A."/>
        </authorList>
    </citation>
    <scope>NUCLEOTIDE SEQUENCE [LARGE SCALE GENOMIC DNA]</scope>
    <source>
        <strain evidence="4 5">DSM 2059</strain>
    </source>
</reference>
<dbReference type="Pfam" id="PF00571">
    <property type="entry name" value="CBS"/>
    <property type="match status" value="2"/>
</dbReference>
<dbReference type="eggNOG" id="COG2524">
    <property type="taxonomic scope" value="Bacteria"/>
</dbReference>
<dbReference type="AlphaFoldDB" id="S7TVG4"/>
<evidence type="ECO:0000313" key="5">
    <source>
        <dbReference type="Proteomes" id="UP000014977"/>
    </source>
</evidence>
<dbReference type="SUPFAM" id="SSF54631">
    <property type="entry name" value="CBS-domain pair"/>
    <property type="match status" value="1"/>
</dbReference>
<sequence>MKNLKASDVMVRPVVAARKNAPARDVAFQFLNGFYSGMPVTDEEGGVIGVVTELDILEAVLAGKELVKITAGDIMSPKPITADVSTPLTDIVKIMKEKNVIRLPVTNNGKLVGIIARCDILTTLIEPEFVTYM</sequence>
<dbReference type="PROSITE" id="PS51371">
    <property type="entry name" value="CBS"/>
    <property type="match status" value="2"/>
</dbReference>
<dbReference type="InterPro" id="IPR046342">
    <property type="entry name" value="CBS_dom_sf"/>
</dbReference>
<dbReference type="EMBL" id="ATHJ01000079">
    <property type="protein sequence ID" value="EPR41067.1"/>
    <property type="molecule type" value="Genomic_DNA"/>
</dbReference>
<dbReference type="OrthoDB" id="9790355at2"/>
<evidence type="ECO:0000256" key="1">
    <source>
        <dbReference type="ARBA" id="ARBA00023122"/>
    </source>
</evidence>
<dbReference type="InterPro" id="IPR000644">
    <property type="entry name" value="CBS_dom"/>
</dbReference>
<protein>
    <submittedName>
        <fullName evidence="4">Transcriptional regulator, Rrf2 family</fullName>
    </submittedName>
</protein>
<evidence type="ECO:0000256" key="2">
    <source>
        <dbReference type="PROSITE-ProRule" id="PRU00703"/>
    </source>
</evidence>
<feature type="domain" description="CBS" evidence="3">
    <location>
        <begin position="10"/>
        <end position="66"/>
    </location>
</feature>
<dbReference type="PANTHER" id="PTHR43080">
    <property type="entry name" value="CBS DOMAIN-CONTAINING PROTEIN CBSX3, MITOCHONDRIAL"/>
    <property type="match status" value="1"/>
</dbReference>
<proteinExistence type="predicted"/>
<dbReference type="Gene3D" id="3.10.580.10">
    <property type="entry name" value="CBS-domain"/>
    <property type="match status" value="1"/>
</dbReference>
<accession>S7TVG4</accession>